<dbReference type="NCBIfam" id="TIGR01122">
    <property type="entry name" value="ilvE_I"/>
    <property type="match status" value="1"/>
</dbReference>
<dbReference type="Gene3D" id="3.30.470.10">
    <property type="match status" value="1"/>
</dbReference>
<keyword evidence="7 12" id="KW-0808">Transferase</keyword>
<evidence type="ECO:0000256" key="3">
    <source>
        <dbReference type="ARBA" id="ARBA00004931"/>
    </source>
</evidence>
<dbReference type="Proteomes" id="UP000585638">
    <property type="component" value="Unassembled WGS sequence"/>
</dbReference>
<comment type="similarity">
    <text evidence="5 12">Belongs to the class-IV pyridoxal-phosphate-dependent aminotransferase family.</text>
</comment>
<dbReference type="InterPro" id="IPR001544">
    <property type="entry name" value="Aminotrans_IV"/>
</dbReference>
<sequence length="312" mass="34118">MTAPDYAWQNGRLVRWDDCVVHARSQGAFWGANVFEGIRAYAGPETMHAFRVDDHLARLRRSMKSLHLEIGHSDAELKQACLDVVQANGFNTDTHICVVAYFDEGPNFDPLAYTTSTGVHITAIPMPRSAKHETGAAASIASWRRISDDSMPPRIKTGANYHNSRLAQHEAVRNGYDTTLLLNQRGTVAEAPGSCVVMVRDGELVTPPGTSGVLEGITVATVARLAEEKLGIPLRRREIDRTELYVADEIFLCGTLAELLPVTSVDRNPVGDGKRGPLTAALQSHYDDAVRARGDHPEWCTPIAPAREEVTA</sequence>
<dbReference type="Pfam" id="PF01063">
    <property type="entry name" value="Aminotran_4"/>
    <property type="match status" value="1"/>
</dbReference>
<dbReference type="EC" id="2.6.1.42" evidence="12"/>
<evidence type="ECO:0000256" key="1">
    <source>
        <dbReference type="ARBA" id="ARBA00001933"/>
    </source>
</evidence>
<dbReference type="PANTHER" id="PTHR42743:SF4">
    <property type="entry name" value="BRANCHED-CHAIN-AMINO-ACID AMINOTRANSFERASE-RELATED"/>
    <property type="match status" value="1"/>
</dbReference>
<keyword evidence="6 12" id="KW-0032">Aminotransferase</keyword>
<name>A0A7W9NL76_9PSEU</name>
<dbReference type="GO" id="GO:0004084">
    <property type="term" value="F:branched-chain-amino-acid transaminase activity"/>
    <property type="evidence" value="ECO:0007669"/>
    <property type="project" value="UniProtKB-EC"/>
</dbReference>
<dbReference type="RefSeq" id="WP_184867730.1">
    <property type="nucleotide sequence ID" value="NZ_BAAAWY010000041.1"/>
</dbReference>
<dbReference type="InterPro" id="IPR050571">
    <property type="entry name" value="Class-IV_PLP-Dep_Aminotrnsfr"/>
</dbReference>
<evidence type="ECO:0000256" key="8">
    <source>
        <dbReference type="ARBA" id="ARBA00022898"/>
    </source>
</evidence>
<comment type="catalytic activity">
    <reaction evidence="11 12">
        <text>L-leucine + 2-oxoglutarate = 4-methyl-2-oxopentanoate + L-glutamate</text>
        <dbReference type="Rhea" id="RHEA:18321"/>
        <dbReference type="ChEBI" id="CHEBI:16810"/>
        <dbReference type="ChEBI" id="CHEBI:17865"/>
        <dbReference type="ChEBI" id="CHEBI:29985"/>
        <dbReference type="ChEBI" id="CHEBI:57427"/>
        <dbReference type="EC" id="2.6.1.42"/>
    </reaction>
</comment>
<reference evidence="13 14" key="1">
    <citation type="submission" date="2020-08" db="EMBL/GenBank/DDBJ databases">
        <title>Sequencing the genomes of 1000 actinobacteria strains.</title>
        <authorList>
            <person name="Klenk H.-P."/>
        </authorList>
    </citation>
    <scope>NUCLEOTIDE SEQUENCE [LARGE SCALE GENOMIC DNA]</scope>
    <source>
        <strain evidence="13 14">DSM 43851</strain>
    </source>
</reference>
<dbReference type="AlphaFoldDB" id="A0A7W9NL76"/>
<dbReference type="UniPathway" id="UPA00047">
    <property type="reaction ID" value="UER00058"/>
</dbReference>
<keyword evidence="12" id="KW-0028">Amino-acid biosynthesis</keyword>
<comment type="catalytic activity">
    <reaction evidence="9 12">
        <text>L-valine + 2-oxoglutarate = 3-methyl-2-oxobutanoate + L-glutamate</text>
        <dbReference type="Rhea" id="RHEA:24813"/>
        <dbReference type="ChEBI" id="CHEBI:11851"/>
        <dbReference type="ChEBI" id="CHEBI:16810"/>
        <dbReference type="ChEBI" id="CHEBI:29985"/>
        <dbReference type="ChEBI" id="CHEBI:57762"/>
        <dbReference type="EC" id="2.6.1.42"/>
    </reaction>
</comment>
<keyword evidence="12" id="KW-0100">Branched-chain amino acid biosynthesis</keyword>
<dbReference type="GO" id="GO:0009099">
    <property type="term" value="P:L-valine biosynthetic process"/>
    <property type="evidence" value="ECO:0007669"/>
    <property type="project" value="UniProtKB-UniPathway"/>
</dbReference>
<dbReference type="EMBL" id="JACHIR010000001">
    <property type="protein sequence ID" value="MBB5896018.1"/>
    <property type="molecule type" value="Genomic_DNA"/>
</dbReference>
<keyword evidence="14" id="KW-1185">Reference proteome</keyword>
<dbReference type="GO" id="GO:0009097">
    <property type="term" value="P:isoleucine biosynthetic process"/>
    <property type="evidence" value="ECO:0007669"/>
    <property type="project" value="UniProtKB-UniPathway"/>
</dbReference>
<dbReference type="PANTHER" id="PTHR42743">
    <property type="entry name" value="AMINO-ACID AMINOTRANSFERASE"/>
    <property type="match status" value="1"/>
</dbReference>
<dbReference type="InterPro" id="IPR043131">
    <property type="entry name" value="BCAT-like_N"/>
</dbReference>
<evidence type="ECO:0000256" key="9">
    <source>
        <dbReference type="ARBA" id="ARBA00048212"/>
    </source>
</evidence>
<comment type="pathway">
    <text evidence="3 12">Amino-acid biosynthesis; L-valine biosynthesis; L-valine from pyruvate: step 4/4.</text>
</comment>
<gene>
    <name evidence="12" type="primary">ilvE</name>
    <name evidence="13" type="ORF">BJ998_007214</name>
</gene>
<dbReference type="GO" id="GO:0009098">
    <property type="term" value="P:L-leucine biosynthetic process"/>
    <property type="evidence" value="ECO:0007669"/>
    <property type="project" value="UniProtKB-UniPathway"/>
</dbReference>
<dbReference type="InterPro" id="IPR005785">
    <property type="entry name" value="B_amino_transI"/>
</dbReference>
<comment type="catalytic activity">
    <reaction evidence="10 12">
        <text>L-isoleucine + 2-oxoglutarate = (S)-3-methyl-2-oxopentanoate + L-glutamate</text>
        <dbReference type="Rhea" id="RHEA:24801"/>
        <dbReference type="ChEBI" id="CHEBI:16810"/>
        <dbReference type="ChEBI" id="CHEBI:29985"/>
        <dbReference type="ChEBI" id="CHEBI:35146"/>
        <dbReference type="ChEBI" id="CHEBI:58045"/>
        <dbReference type="EC" id="2.6.1.42"/>
    </reaction>
</comment>
<dbReference type="InterPro" id="IPR036038">
    <property type="entry name" value="Aminotransferase-like"/>
</dbReference>
<dbReference type="FunFam" id="3.20.10.10:FF:000002">
    <property type="entry name" value="D-alanine aminotransferase"/>
    <property type="match status" value="1"/>
</dbReference>
<evidence type="ECO:0000256" key="11">
    <source>
        <dbReference type="ARBA" id="ARBA00049229"/>
    </source>
</evidence>
<keyword evidence="8 12" id="KW-0663">Pyridoxal phosphate</keyword>
<evidence type="ECO:0000256" key="4">
    <source>
        <dbReference type="ARBA" id="ARBA00005072"/>
    </source>
</evidence>
<comment type="pathway">
    <text evidence="2 12">Amino-acid biosynthesis; L-isoleucine biosynthesis; L-isoleucine from 2-oxobutanoate: step 4/4.</text>
</comment>
<comment type="cofactor">
    <cofactor evidence="1 12">
        <name>pyridoxal 5'-phosphate</name>
        <dbReference type="ChEBI" id="CHEBI:597326"/>
    </cofactor>
</comment>
<dbReference type="UniPathway" id="UPA00049">
    <property type="reaction ID" value="UER00062"/>
</dbReference>
<accession>A0A7W9NL76</accession>
<dbReference type="InterPro" id="IPR043132">
    <property type="entry name" value="BCAT-like_C"/>
</dbReference>
<dbReference type="CDD" id="cd00449">
    <property type="entry name" value="PLPDE_IV"/>
    <property type="match status" value="1"/>
</dbReference>
<comment type="caution">
    <text evidence="13">The sequence shown here is derived from an EMBL/GenBank/DDBJ whole genome shotgun (WGS) entry which is preliminary data.</text>
</comment>
<evidence type="ECO:0000256" key="10">
    <source>
        <dbReference type="ARBA" id="ARBA00048798"/>
    </source>
</evidence>
<evidence type="ECO:0000256" key="7">
    <source>
        <dbReference type="ARBA" id="ARBA00022679"/>
    </source>
</evidence>
<organism evidence="13 14">
    <name type="scientific">Kutzneria kofuensis</name>
    <dbReference type="NCBI Taxonomy" id="103725"/>
    <lineage>
        <taxon>Bacteria</taxon>
        <taxon>Bacillati</taxon>
        <taxon>Actinomycetota</taxon>
        <taxon>Actinomycetes</taxon>
        <taxon>Pseudonocardiales</taxon>
        <taxon>Pseudonocardiaceae</taxon>
        <taxon>Kutzneria</taxon>
    </lineage>
</organism>
<evidence type="ECO:0000256" key="12">
    <source>
        <dbReference type="RuleBase" id="RU364094"/>
    </source>
</evidence>
<proteinExistence type="inferred from homology"/>
<comment type="function">
    <text evidence="12">Acts on leucine, isoleucine and valine.</text>
</comment>
<dbReference type="Gene3D" id="3.20.10.10">
    <property type="entry name" value="D-amino Acid Aminotransferase, subunit A, domain 2"/>
    <property type="match status" value="1"/>
</dbReference>
<dbReference type="SUPFAM" id="SSF56752">
    <property type="entry name" value="D-aminoacid aminotransferase-like PLP-dependent enzymes"/>
    <property type="match status" value="1"/>
</dbReference>
<evidence type="ECO:0000313" key="14">
    <source>
        <dbReference type="Proteomes" id="UP000585638"/>
    </source>
</evidence>
<comment type="pathway">
    <text evidence="4 12">Amino-acid biosynthesis; L-leucine biosynthesis; L-leucine from 3-methyl-2-oxobutanoate: step 4/4.</text>
</comment>
<protein>
    <recommendedName>
        <fullName evidence="12">Branched-chain-amino-acid aminotransferase</fullName>
        <shortName evidence="12">BCAT</shortName>
        <ecNumber evidence="12">2.6.1.42</ecNumber>
    </recommendedName>
</protein>
<evidence type="ECO:0000256" key="5">
    <source>
        <dbReference type="ARBA" id="ARBA00009320"/>
    </source>
</evidence>
<dbReference type="UniPathway" id="UPA00048">
    <property type="reaction ID" value="UER00073"/>
</dbReference>
<evidence type="ECO:0000313" key="13">
    <source>
        <dbReference type="EMBL" id="MBB5896018.1"/>
    </source>
</evidence>
<evidence type="ECO:0000256" key="6">
    <source>
        <dbReference type="ARBA" id="ARBA00022576"/>
    </source>
</evidence>
<evidence type="ECO:0000256" key="2">
    <source>
        <dbReference type="ARBA" id="ARBA00004824"/>
    </source>
</evidence>